<gene>
    <name evidence="1" type="ORF">HannXRQ_Chr01g0007711</name>
</gene>
<keyword evidence="2" id="KW-1185">Reference proteome</keyword>
<proteinExistence type="predicted"/>
<dbReference type="InParanoid" id="A0A251VLJ6"/>
<accession>A0A251VLJ6</accession>
<evidence type="ECO:0000313" key="2">
    <source>
        <dbReference type="Proteomes" id="UP000215914"/>
    </source>
</evidence>
<protein>
    <submittedName>
        <fullName evidence="1">Uncharacterized protein</fullName>
    </submittedName>
</protein>
<dbReference type="EMBL" id="CM007890">
    <property type="protein sequence ID" value="OTG36448.1"/>
    <property type="molecule type" value="Genomic_DNA"/>
</dbReference>
<evidence type="ECO:0000313" key="1">
    <source>
        <dbReference type="EMBL" id="OTG36448.1"/>
    </source>
</evidence>
<dbReference type="AlphaFoldDB" id="A0A251VLJ6"/>
<sequence>MPLKLCEPEWLILKLGFKKKGIYSYLVLKKKGIYLQLVLTMKGKQGKNFKNNFKSL</sequence>
<organism evidence="1 2">
    <name type="scientific">Helianthus annuus</name>
    <name type="common">Common sunflower</name>
    <dbReference type="NCBI Taxonomy" id="4232"/>
    <lineage>
        <taxon>Eukaryota</taxon>
        <taxon>Viridiplantae</taxon>
        <taxon>Streptophyta</taxon>
        <taxon>Embryophyta</taxon>
        <taxon>Tracheophyta</taxon>
        <taxon>Spermatophyta</taxon>
        <taxon>Magnoliopsida</taxon>
        <taxon>eudicotyledons</taxon>
        <taxon>Gunneridae</taxon>
        <taxon>Pentapetalae</taxon>
        <taxon>asterids</taxon>
        <taxon>campanulids</taxon>
        <taxon>Asterales</taxon>
        <taxon>Asteraceae</taxon>
        <taxon>Asteroideae</taxon>
        <taxon>Heliantheae alliance</taxon>
        <taxon>Heliantheae</taxon>
        <taxon>Helianthus</taxon>
    </lineage>
</organism>
<reference evidence="2" key="1">
    <citation type="journal article" date="2017" name="Nature">
        <title>The sunflower genome provides insights into oil metabolism, flowering and Asterid evolution.</title>
        <authorList>
            <person name="Badouin H."/>
            <person name="Gouzy J."/>
            <person name="Grassa C.J."/>
            <person name="Murat F."/>
            <person name="Staton S.E."/>
            <person name="Cottret L."/>
            <person name="Lelandais-Briere C."/>
            <person name="Owens G.L."/>
            <person name="Carrere S."/>
            <person name="Mayjonade B."/>
            <person name="Legrand L."/>
            <person name="Gill N."/>
            <person name="Kane N.C."/>
            <person name="Bowers J.E."/>
            <person name="Hubner S."/>
            <person name="Bellec A."/>
            <person name="Berard A."/>
            <person name="Berges H."/>
            <person name="Blanchet N."/>
            <person name="Boniface M.C."/>
            <person name="Brunel D."/>
            <person name="Catrice O."/>
            <person name="Chaidir N."/>
            <person name="Claudel C."/>
            <person name="Donnadieu C."/>
            <person name="Faraut T."/>
            <person name="Fievet G."/>
            <person name="Helmstetter N."/>
            <person name="King M."/>
            <person name="Knapp S.J."/>
            <person name="Lai Z."/>
            <person name="Le Paslier M.C."/>
            <person name="Lippi Y."/>
            <person name="Lorenzon L."/>
            <person name="Mandel J.R."/>
            <person name="Marage G."/>
            <person name="Marchand G."/>
            <person name="Marquand E."/>
            <person name="Bret-Mestries E."/>
            <person name="Morien E."/>
            <person name="Nambeesan S."/>
            <person name="Nguyen T."/>
            <person name="Pegot-Espagnet P."/>
            <person name="Pouilly N."/>
            <person name="Raftis F."/>
            <person name="Sallet E."/>
            <person name="Schiex T."/>
            <person name="Thomas J."/>
            <person name="Vandecasteele C."/>
            <person name="Vares D."/>
            <person name="Vear F."/>
            <person name="Vautrin S."/>
            <person name="Crespi M."/>
            <person name="Mangin B."/>
            <person name="Burke J.M."/>
            <person name="Salse J."/>
            <person name="Munos S."/>
            <person name="Vincourt P."/>
            <person name="Rieseberg L.H."/>
            <person name="Langlade N.B."/>
        </authorList>
    </citation>
    <scope>NUCLEOTIDE SEQUENCE [LARGE SCALE GENOMIC DNA]</scope>
    <source>
        <strain evidence="2">cv. SF193</strain>
    </source>
</reference>
<dbReference type="Proteomes" id="UP000215914">
    <property type="component" value="Chromosome 1"/>
</dbReference>
<name>A0A251VLJ6_HELAN</name>